<comment type="similarity">
    <text evidence="3">Belongs to the TO family.</text>
</comment>
<reference evidence="6" key="3">
    <citation type="submission" date="2015-05" db="UniProtKB">
        <authorList>
            <consortium name="EnsemblMetazoa"/>
        </authorList>
    </citation>
    <scope>IDENTIFICATION</scope>
</reference>
<dbReference type="Pfam" id="PF06585">
    <property type="entry name" value="JHBP"/>
    <property type="match status" value="1"/>
</dbReference>
<dbReference type="GeneID" id="141458744"/>
<dbReference type="RefSeq" id="XP_073993220.1">
    <property type="nucleotide sequence ID" value="XM_074137119.1"/>
</dbReference>
<dbReference type="EMBL" id="ACPB03011794">
    <property type="status" value="NOT_ANNOTATED_CDS"/>
    <property type="molecule type" value="Genomic_DNA"/>
</dbReference>
<dbReference type="SMART" id="SM00700">
    <property type="entry name" value="JHBP"/>
    <property type="match status" value="1"/>
</dbReference>
<dbReference type="FunFam" id="3.15.10.30:FF:000001">
    <property type="entry name" value="Takeout-like protein 1"/>
    <property type="match status" value="1"/>
</dbReference>
<dbReference type="InterPro" id="IPR038606">
    <property type="entry name" value="To_sf"/>
</dbReference>
<sequence length="250" mass="28115">MIFLMILFGLTHCVFGGGKEVPPGVVLCSRKHPKINDCVRNAIQETMPKFISGIKSLDIPSLDPFHVDNLIIDSKRDDGSPVSIDLSWHNVNIKGIKSAKITSAKADWDNNMVSFEAALTEPVDITGNYNIDGIILILPIKGTGTFDLKLEGFRAHIKVHGKEEMRDGDKYMMVDRLAFTFDIDHMEVHYYNLFNGDPVLGESMNSFLNDNWRDIIAEMTPSVEASFSKYFEQVARKVFDHIPIDKIALP</sequence>
<evidence type="ECO:0000256" key="2">
    <source>
        <dbReference type="ARBA" id="ARBA00023108"/>
    </source>
</evidence>
<evidence type="ECO:0000313" key="7">
    <source>
        <dbReference type="Proteomes" id="UP000015103"/>
    </source>
</evidence>
<protein>
    <submittedName>
        <fullName evidence="5 6">Uncharacterized protein</fullName>
    </submittedName>
</protein>
<keyword evidence="2" id="KW-0090">Biological rhythms</keyword>
<dbReference type="GO" id="GO:0005615">
    <property type="term" value="C:extracellular space"/>
    <property type="evidence" value="ECO:0007669"/>
    <property type="project" value="TreeGrafter"/>
</dbReference>
<dbReference type="eggNOG" id="ENOG502SQ21">
    <property type="taxonomic scope" value="Eukaryota"/>
</dbReference>
<reference evidence="7" key="2">
    <citation type="submission" date="2015-04" db="EMBL/GenBank/DDBJ databases">
        <authorList>
            <person name="Wilson R.K."/>
            <person name="Warren W."/>
            <person name="Dotson E."/>
            <person name="Oliveira P.L."/>
        </authorList>
    </citation>
    <scope>NUCLEOTIDE SEQUENCE</scope>
</reference>
<dbReference type="STRING" id="13249.R4G3T2"/>
<proteinExistence type="evidence at transcript level"/>
<dbReference type="EnsemblMetazoa" id="RPRC009613-RA">
    <property type="protein sequence ID" value="RPRC009613-PA"/>
    <property type="gene ID" value="RPRC009613"/>
</dbReference>
<reference evidence="5" key="1">
    <citation type="submission" date="2013-04" db="EMBL/GenBank/DDBJ databases">
        <title>An insight into the transcriptome of the digestive tract of the blood sucking bug, Rhodnius prolixus.</title>
        <authorList>
            <person name="Ribeiro J.M.C."/>
            <person name="Genta F.A."/>
            <person name="Sorgine M.H.F."/>
            <person name="Paiva-Silva G.O."/>
            <person name="Majerowicz D."/>
            <person name="Medeiros M."/>
            <person name="Koerich L."/>
            <person name="Terra W.R."/>
            <person name="Ferreira C."/>
            <person name="Pimentel A.C."/>
            <person name="Bisch P.M."/>
            <person name="Diniz M.M.P."/>
            <person name="Nascimento R."/>
            <person name="Salmon D."/>
            <person name="Silber A.M."/>
            <person name="Alves M."/>
            <person name="Oliveira M.F."/>
            <person name="Gondim K.C."/>
            <person name="Silva Neto M.A.C."/>
            <person name="Atella G.C."/>
            <person name="Araujo H."/>
            <person name="Dias F.S."/>
            <person name="Polycarpo C.R."/>
            <person name="Fampa P."/>
            <person name="Melo A.C."/>
            <person name="Tanaka A.S."/>
            <person name="Balczun C."/>
            <person name="Oliveira J.H.M."/>
            <person name="Goncalves R."/>
            <person name="Lazoski C."/>
            <person name="Pereira M.A."/>
            <person name="Rivera-Pomar R."/>
            <person name="Diambra L."/>
            <person name="Schaub G.A."/>
            <person name="Garcia E.S."/>
            <person name="Azambuja P."/>
            <person name="Braz G.R.C."/>
            <person name="Oliveira P.L."/>
        </authorList>
    </citation>
    <scope>NUCLEOTIDE SEQUENCE</scope>
</reference>
<dbReference type="InterPro" id="IPR010562">
    <property type="entry name" value="Haemolymph_juvenile_hormone-bd"/>
</dbReference>
<evidence type="ECO:0000313" key="6">
    <source>
        <dbReference type="EnsemblMetazoa" id="RPRC009613-PA"/>
    </source>
</evidence>
<evidence type="ECO:0000256" key="4">
    <source>
        <dbReference type="SAM" id="SignalP"/>
    </source>
</evidence>
<dbReference type="PANTHER" id="PTHR11008">
    <property type="entry name" value="PROTEIN TAKEOUT-LIKE PROTEIN"/>
    <property type="match status" value="1"/>
</dbReference>
<dbReference type="HOGENOM" id="CLU_069908_0_0_1"/>
<dbReference type="InParanoid" id="R4G3T2"/>
<dbReference type="EMBL" id="GAHY01001945">
    <property type="protein sequence ID" value="JAA75565.1"/>
    <property type="molecule type" value="mRNA"/>
</dbReference>
<dbReference type="GO" id="GO:0007623">
    <property type="term" value="P:circadian rhythm"/>
    <property type="evidence" value="ECO:0007669"/>
    <property type="project" value="UniProtKB-ARBA"/>
</dbReference>
<name>R4G3T2_RHOPR</name>
<accession>R4G3T2</accession>
<organism evidence="5">
    <name type="scientific">Rhodnius prolixus</name>
    <name type="common">Triatomid bug</name>
    <dbReference type="NCBI Taxonomy" id="13249"/>
    <lineage>
        <taxon>Eukaryota</taxon>
        <taxon>Metazoa</taxon>
        <taxon>Ecdysozoa</taxon>
        <taxon>Arthropoda</taxon>
        <taxon>Hexapoda</taxon>
        <taxon>Insecta</taxon>
        <taxon>Pterygota</taxon>
        <taxon>Neoptera</taxon>
        <taxon>Paraneoptera</taxon>
        <taxon>Hemiptera</taxon>
        <taxon>Heteroptera</taxon>
        <taxon>Panheteroptera</taxon>
        <taxon>Cimicomorpha</taxon>
        <taxon>Reduviidae</taxon>
        <taxon>Triatominae</taxon>
        <taxon>Rhodnius</taxon>
    </lineage>
</organism>
<dbReference type="Gene3D" id="3.15.10.30">
    <property type="entry name" value="Haemolymph juvenile hormone binding protein"/>
    <property type="match status" value="1"/>
</dbReference>
<feature type="signal peptide" evidence="4">
    <location>
        <begin position="1"/>
        <end position="16"/>
    </location>
</feature>
<evidence type="ECO:0000256" key="3">
    <source>
        <dbReference type="ARBA" id="ARBA00060902"/>
    </source>
</evidence>
<dbReference type="VEuPathDB" id="VectorBase:RPRC009613"/>
<keyword evidence="1 4" id="KW-0732">Signal</keyword>
<dbReference type="Proteomes" id="UP000015103">
    <property type="component" value="Unassembled WGS sequence"/>
</dbReference>
<dbReference type="OMA" id="AKADWDN"/>
<feature type="chain" id="PRO_5014108786" evidence="4">
    <location>
        <begin position="17"/>
        <end position="250"/>
    </location>
</feature>
<evidence type="ECO:0000313" key="5">
    <source>
        <dbReference type="EMBL" id="JAA75565.1"/>
    </source>
</evidence>
<dbReference type="AlphaFoldDB" id="R4G3T2"/>
<evidence type="ECO:0000256" key="1">
    <source>
        <dbReference type="ARBA" id="ARBA00022729"/>
    </source>
</evidence>
<keyword evidence="7" id="KW-1185">Reference proteome</keyword>
<dbReference type="PANTHER" id="PTHR11008:SF41">
    <property type="entry name" value="RE70318P"/>
    <property type="match status" value="1"/>
</dbReference>